<gene>
    <name evidence="2" type="ORF">SAMN02927928_0075</name>
</gene>
<name>A0A1G4TQB8_9CAUL</name>
<reference evidence="3" key="1">
    <citation type="submission" date="2016-10" db="EMBL/GenBank/DDBJ databases">
        <authorList>
            <person name="Varghese N."/>
            <person name="Submissions S."/>
        </authorList>
    </citation>
    <scope>NUCLEOTIDE SEQUENCE [LARGE SCALE GENOMIC DNA]</scope>
    <source>
        <strain evidence="3">CGMCC 1.3431</strain>
    </source>
</reference>
<dbReference type="STRING" id="260084.SAMN02927928_0075"/>
<proteinExistence type="predicted"/>
<dbReference type="OrthoDB" id="7172943at2"/>
<dbReference type="AlphaFoldDB" id="A0A1G4TQB8"/>
<dbReference type="EMBL" id="FMTS01000011">
    <property type="protein sequence ID" value="SCW83548.1"/>
    <property type="molecule type" value="Genomic_DNA"/>
</dbReference>
<feature type="signal peptide" evidence="1">
    <location>
        <begin position="1"/>
        <end position="28"/>
    </location>
</feature>
<dbReference type="NCBIfam" id="NF047637">
    <property type="entry name" value="lipo_CC0125"/>
    <property type="match status" value="1"/>
</dbReference>
<evidence type="ECO:0000313" key="3">
    <source>
        <dbReference type="Proteomes" id="UP000199150"/>
    </source>
</evidence>
<dbReference type="Proteomes" id="UP000199150">
    <property type="component" value="Unassembled WGS sequence"/>
</dbReference>
<protein>
    <recommendedName>
        <fullName evidence="4">DUF4136 domain-containing protein</fullName>
    </recommendedName>
</protein>
<accession>A0A1G4TQB8</accession>
<evidence type="ECO:0008006" key="4">
    <source>
        <dbReference type="Google" id="ProtNLM"/>
    </source>
</evidence>
<organism evidence="2 3">
    <name type="scientific">Asticcacaulis taihuensis</name>
    <dbReference type="NCBI Taxonomy" id="260084"/>
    <lineage>
        <taxon>Bacteria</taxon>
        <taxon>Pseudomonadati</taxon>
        <taxon>Pseudomonadota</taxon>
        <taxon>Alphaproteobacteria</taxon>
        <taxon>Caulobacterales</taxon>
        <taxon>Caulobacteraceae</taxon>
        <taxon>Asticcacaulis</taxon>
    </lineage>
</organism>
<feature type="chain" id="PRO_5011591023" description="DUF4136 domain-containing protein" evidence="1">
    <location>
        <begin position="29"/>
        <end position="204"/>
    </location>
</feature>
<dbReference type="RefSeq" id="WP_090650881.1">
    <property type="nucleotide sequence ID" value="NZ_CBCRYE010000009.1"/>
</dbReference>
<sequence>MRHSFTLASALLLLGVSAVLPVSAIAKAPVYQAAGPKGGVGYSTTQIEKNRYVVTYTGDQKMKRDQAASYALLRAAEFTQESGFEWFAVLNSSVREVEVGSAEDVAGRTGNFMGNTATASTGTGTDQSAGGGSMGMGAGMSGGYGGGDVPQNVLEKWRPKTSVQAVLIIQMGNGDEANFEGATKQPDIFEAKSTAEELRASMKQ</sequence>
<keyword evidence="3" id="KW-1185">Reference proteome</keyword>
<evidence type="ECO:0000256" key="1">
    <source>
        <dbReference type="SAM" id="SignalP"/>
    </source>
</evidence>
<keyword evidence="1" id="KW-0732">Signal</keyword>
<evidence type="ECO:0000313" key="2">
    <source>
        <dbReference type="EMBL" id="SCW83548.1"/>
    </source>
</evidence>